<feature type="region of interest" description="Disordered" evidence="1">
    <location>
        <begin position="432"/>
        <end position="458"/>
    </location>
</feature>
<organism evidence="2 3">
    <name type="scientific">Protea cynaroides</name>
    <dbReference type="NCBI Taxonomy" id="273540"/>
    <lineage>
        <taxon>Eukaryota</taxon>
        <taxon>Viridiplantae</taxon>
        <taxon>Streptophyta</taxon>
        <taxon>Embryophyta</taxon>
        <taxon>Tracheophyta</taxon>
        <taxon>Spermatophyta</taxon>
        <taxon>Magnoliopsida</taxon>
        <taxon>Proteales</taxon>
        <taxon>Proteaceae</taxon>
        <taxon>Protea</taxon>
    </lineage>
</organism>
<dbReference type="PANTHER" id="PTHR33781:SF4">
    <property type="entry name" value="PROTEIN PHYTOCHROME KINASE SUBSTRATE 1"/>
    <property type="match status" value="1"/>
</dbReference>
<protein>
    <recommendedName>
        <fullName evidence="4">Protein PHYTOCHROME KINASE SUBSTRATE 1-like</fullName>
    </recommendedName>
</protein>
<feature type="compositionally biased region" description="Low complexity" evidence="1">
    <location>
        <begin position="188"/>
        <end position="202"/>
    </location>
</feature>
<feature type="region of interest" description="Disordered" evidence="1">
    <location>
        <begin position="185"/>
        <end position="221"/>
    </location>
</feature>
<dbReference type="GO" id="GO:0009638">
    <property type="term" value="P:phototropism"/>
    <property type="evidence" value="ECO:0007669"/>
    <property type="project" value="InterPro"/>
</dbReference>
<evidence type="ECO:0000256" key="1">
    <source>
        <dbReference type="SAM" id="MobiDB-lite"/>
    </source>
</evidence>
<comment type="caution">
    <text evidence="2">The sequence shown here is derived from an EMBL/GenBank/DDBJ whole genome shotgun (WGS) entry which is preliminary data.</text>
</comment>
<feature type="region of interest" description="Disordered" evidence="1">
    <location>
        <begin position="373"/>
        <end position="417"/>
    </location>
</feature>
<dbReference type="EMBL" id="JAMYWD010000004">
    <property type="protein sequence ID" value="KAJ4974640.1"/>
    <property type="molecule type" value="Genomic_DNA"/>
</dbReference>
<accession>A0A9Q0QWU2</accession>
<dbReference type="AlphaFoldDB" id="A0A9Q0QWU2"/>
<evidence type="ECO:0000313" key="3">
    <source>
        <dbReference type="Proteomes" id="UP001141806"/>
    </source>
</evidence>
<gene>
    <name evidence="2" type="ORF">NE237_007814</name>
</gene>
<dbReference type="Proteomes" id="UP001141806">
    <property type="component" value="Unassembled WGS sequence"/>
</dbReference>
<name>A0A9Q0QWU2_9MAGN</name>
<evidence type="ECO:0000313" key="2">
    <source>
        <dbReference type="EMBL" id="KAJ4974640.1"/>
    </source>
</evidence>
<keyword evidence="3" id="KW-1185">Reference proteome</keyword>
<feature type="compositionally biased region" description="Low complexity" evidence="1">
    <location>
        <begin position="392"/>
        <end position="407"/>
    </location>
</feature>
<dbReference type="PANTHER" id="PTHR33781">
    <property type="entry name" value="PROTEIN PHYTOCHROME KINASE SUBSTRATE 1-RELATED"/>
    <property type="match status" value="1"/>
</dbReference>
<evidence type="ECO:0008006" key="4">
    <source>
        <dbReference type="Google" id="ProtNLM"/>
    </source>
</evidence>
<proteinExistence type="predicted"/>
<dbReference type="InterPro" id="IPR039615">
    <property type="entry name" value="PKS"/>
</dbReference>
<sequence>MATVTLTTTCEANLSRTLAYESNNTHVREASFSSYLSSPEETFILKLAELTPNPSPTITRSQELRSHYQISLGRKKTDGEISVFGAERYFNSGTDDDRSRIVEKVAVKQHQREKRPNLQFMKPKIKYGTPSSCSEVSWNSQTTLLPCFLRDQFPNKQNKLQGKRFFASYCNCSCSDKNSIDVDENVSESKNSRNSKSNVDNRGFPGEEKIRNDSTKTDQVPIDPVGIRVQQTKFKEDMLCKKFDKQRISVLEMKVEEKPRESLDVFGSPIRNLKLNQERRLKMLTSDAISKIKGNPATSSSGGNGIFELDKESDSSSDLFEIESLAGNSHRCLTRQESDSMSNCMTPTYYEPSEASIDWSVVTASAANFSTVSDHDERGSASSALKNSDKISTTTTTMIKTRTTSTSVKERRPSLLSSGCRSNTAVKVVADAYKKSEKKKNPNSNPNTKKRQDLSDPLAPIVRFQAETKAIDFESANRNWGAFTARSLHQSKLARASHFL</sequence>
<dbReference type="OrthoDB" id="1916150at2759"/>
<reference evidence="2" key="1">
    <citation type="journal article" date="2023" name="Plant J.">
        <title>The genome of the king protea, Protea cynaroides.</title>
        <authorList>
            <person name="Chang J."/>
            <person name="Duong T.A."/>
            <person name="Schoeman C."/>
            <person name="Ma X."/>
            <person name="Roodt D."/>
            <person name="Barker N."/>
            <person name="Li Z."/>
            <person name="Van de Peer Y."/>
            <person name="Mizrachi E."/>
        </authorList>
    </citation>
    <scope>NUCLEOTIDE SEQUENCE</scope>
    <source>
        <tissue evidence="2">Young leaves</tissue>
    </source>
</reference>
<feature type="compositionally biased region" description="Basic and acidic residues" evidence="1">
    <location>
        <begin position="205"/>
        <end position="216"/>
    </location>
</feature>